<organism evidence="1 2">
    <name type="scientific">Penicillium rubens (strain ATCC 28089 / DSM 1075 / NRRL 1951 / Wisconsin 54-1255)</name>
    <name type="common">Penicillium chrysogenum</name>
    <dbReference type="NCBI Taxonomy" id="500485"/>
    <lineage>
        <taxon>Eukaryota</taxon>
        <taxon>Fungi</taxon>
        <taxon>Dikarya</taxon>
        <taxon>Ascomycota</taxon>
        <taxon>Pezizomycotina</taxon>
        <taxon>Eurotiomycetes</taxon>
        <taxon>Eurotiomycetidae</taxon>
        <taxon>Eurotiales</taxon>
        <taxon>Aspergillaceae</taxon>
        <taxon>Penicillium</taxon>
        <taxon>Penicillium chrysogenum species complex</taxon>
    </lineage>
</organism>
<protein>
    <submittedName>
        <fullName evidence="1">Uncharacterized protein</fullName>
    </submittedName>
</protein>
<evidence type="ECO:0000313" key="2">
    <source>
        <dbReference type="Proteomes" id="UP000000724"/>
    </source>
</evidence>
<accession>B6GWG8</accession>
<keyword evidence="2" id="KW-1185">Reference proteome</keyword>
<evidence type="ECO:0000313" key="1">
    <source>
        <dbReference type="EMBL" id="CAP79229.1"/>
    </source>
</evidence>
<dbReference type="VEuPathDB" id="FungiDB:PCH_Pc06g02360"/>
<dbReference type="EMBL" id="AM920421">
    <property type="protein sequence ID" value="CAP79229.1"/>
    <property type="molecule type" value="Genomic_DNA"/>
</dbReference>
<dbReference type="AlphaFoldDB" id="B6GWG8"/>
<dbReference type="Proteomes" id="UP000000724">
    <property type="component" value="Contig Pc00c06"/>
</dbReference>
<dbReference type="HOGENOM" id="CLU_1704816_0_0_1"/>
<gene>
    <name evidence="1" type="ORF">Pc06g02360</name>
    <name evidence="1" type="ORF">PCH_Pc06g02360</name>
</gene>
<reference evidence="1 2" key="1">
    <citation type="journal article" date="2008" name="Nat. Biotechnol.">
        <title>Genome sequencing and analysis of the filamentous fungus Penicillium chrysogenum.</title>
        <authorList>
            <person name="van den Berg M.A."/>
            <person name="Albang R."/>
            <person name="Albermann K."/>
            <person name="Badger J.H."/>
            <person name="Daran J.-M."/>
            <person name="Driessen A.J.M."/>
            <person name="Garcia-Estrada C."/>
            <person name="Fedorova N.D."/>
            <person name="Harris D.M."/>
            <person name="Heijne W.H.M."/>
            <person name="Joardar V.S."/>
            <person name="Kiel J.A.K.W."/>
            <person name="Kovalchuk A."/>
            <person name="Martin J.F."/>
            <person name="Nierman W.C."/>
            <person name="Nijland J.G."/>
            <person name="Pronk J.T."/>
            <person name="Roubos J.A."/>
            <person name="van der Klei I.J."/>
            <person name="van Peij N.N.M.E."/>
            <person name="Veenhuis M."/>
            <person name="von Doehren H."/>
            <person name="Wagner C."/>
            <person name="Wortman J.R."/>
            <person name="Bovenberg R.A.L."/>
        </authorList>
    </citation>
    <scope>NUCLEOTIDE SEQUENCE [LARGE SCALE GENOMIC DNA]</scope>
    <source>
        <strain evidence="2">ATCC 28089 / DSM 1075 / NRRL 1951 / Wisconsin 54-1255</strain>
    </source>
</reference>
<proteinExistence type="predicted"/>
<sequence length="154" mass="16622">MRKIPIPETLPLILGSVTNFTLPGSSPRMLGGGTFSRDHAIGFWELNVLPITPGSDLDRSCPLYLGPGETTTRASGPQGTNVTLPGRHRDRAVEFYGGMSGMICPDTPELLEINPKAPRNDTLLRGTLGYMRARLLLKTGRVDVYSKSGNGQAK</sequence>
<name>B6GWG8_PENRW</name>